<dbReference type="PANTHER" id="PTHR34673:SF1">
    <property type="entry name" value="COLD-REGULATED PROTEIN"/>
    <property type="match status" value="1"/>
</dbReference>
<dbReference type="EMBL" id="QEFC01000080">
    <property type="protein sequence ID" value="KAE9466697.1"/>
    <property type="molecule type" value="Genomic_DNA"/>
</dbReference>
<feature type="non-terminal residue" evidence="3">
    <location>
        <position position="1"/>
    </location>
</feature>
<dbReference type="OrthoDB" id="4412445at2759"/>
<keyword evidence="2" id="KW-1133">Transmembrane helix</keyword>
<keyword evidence="2" id="KW-0812">Transmembrane</keyword>
<dbReference type="Proteomes" id="UP000428333">
    <property type="component" value="Linkage Group LG01"/>
</dbReference>
<feature type="compositionally biased region" description="Polar residues" evidence="1">
    <location>
        <begin position="1"/>
        <end position="12"/>
    </location>
</feature>
<comment type="caution">
    <text evidence="3">The sequence shown here is derived from an EMBL/GenBank/DDBJ whole genome shotgun (WGS) entry which is preliminary data.</text>
</comment>
<dbReference type="AlphaFoldDB" id="A0A6A4MLU8"/>
<keyword evidence="2" id="KW-0472">Membrane</keyword>
<evidence type="ECO:0000313" key="4">
    <source>
        <dbReference type="Proteomes" id="UP000428333"/>
    </source>
</evidence>
<protein>
    <submittedName>
        <fullName evidence="3">Uncharacterized protein</fullName>
    </submittedName>
</protein>
<evidence type="ECO:0000256" key="2">
    <source>
        <dbReference type="SAM" id="Phobius"/>
    </source>
</evidence>
<name>A0A6A4MLU8_9ERIC</name>
<gene>
    <name evidence="3" type="ORF">C3L33_01365</name>
</gene>
<reference evidence="3 4" key="1">
    <citation type="journal article" date="2019" name="Genome Biol. Evol.">
        <title>The Rhododendron genome and chromosomal organization provide insight into shared whole-genome duplications across the heath family (Ericaceae).</title>
        <authorList>
            <person name="Soza V.L."/>
            <person name="Lindsley D."/>
            <person name="Waalkes A."/>
            <person name="Ramage E."/>
            <person name="Patwardhan R.P."/>
            <person name="Burton J.N."/>
            <person name="Adey A."/>
            <person name="Kumar A."/>
            <person name="Qiu R."/>
            <person name="Shendure J."/>
            <person name="Hall B."/>
        </authorList>
    </citation>
    <scope>NUCLEOTIDE SEQUENCE [LARGE SCALE GENOMIC DNA]</scope>
    <source>
        <strain evidence="3">RSF 1966-606</strain>
    </source>
</reference>
<feature type="region of interest" description="Disordered" evidence="1">
    <location>
        <begin position="1"/>
        <end position="24"/>
    </location>
</feature>
<accession>A0A6A4MLU8</accession>
<evidence type="ECO:0000313" key="3">
    <source>
        <dbReference type="EMBL" id="KAE9466697.1"/>
    </source>
</evidence>
<evidence type="ECO:0000256" key="1">
    <source>
        <dbReference type="SAM" id="MobiDB-lite"/>
    </source>
</evidence>
<sequence length="148" mass="15883">MVNNHPAGNSTQREARSSTPSPTAAAVVAGSSNCLQVEVAGSSNLLRVEAAECRTEKLAETFSLEFEKWHKEVGKGNKEVGNGYEDGKLFCGCKVVGPTLGFLAFVVTAVVEWPVGAVVYLFRHTKGRRIMGQPANLVYPRVSSAIPF</sequence>
<organism evidence="3 4">
    <name type="scientific">Rhododendron williamsianum</name>
    <dbReference type="NCBI Taxonomy" id="262921"/>
    <lineage>
        <taxon>Eukaryota</taxon>
        <taxon>Viridiplantae</taxon>
        <taxon>Streptophyta</taxon>
        <taxon>Embryophyta</taxon>
        <taxon>Tracheophyta</taxon>
        <taxon>Spermatophyta</taxon>
        <taxon>Magnoliopsida</taxon>
        <taxon>eudicotyledons</taxon>
        <taxon>Gunneridae</taxon>
        <taxon>Pentapetalae</taxon>
        <taxon>asterids</taxon>
        <taxon>Ericales</taxon>
        <taxon>Ericaceae</taxon>
        <taxon>Ericoideae</taxon>
        <taxon>Rhodoreae</taxon>
        <taxon>Rhododendron</taxon>
    </lineage>
</organism>
<keyword evidence="4" id="KW-1185">Reference proteome</keyword>
<proteinExistence type="predicted"/>
<dbReference type="PANTHER" id="PTHR34673">
    <property type="entry name" value="COLD-REGULATED PROTEIN"/>
    <property type="match status" value="1"/>
</dbReference>
<feature type="transmembrane region" description="Helical" evidence="2">
    <location>
        <begin position="100"/>
        <end position="122"/>
    </location>
</feature>